<evidence type="ECO:0000313" key="1">
    <source>
        <dbReference type="EMBL" id="WNR46273.1"/>
    </source>
</evidence>
<dbReference type="Gene3D" id="3.40.50.150">
    <property type="entry name" value="Vaccinia Virus protein VP39"/>
    <property type="match status" value="1"/>
</dbReference>
<dbReference type="GO" id="GO:0032259">
    <property type="term" value="P:methylation"/>
    <property type="evidence" value="ECO:0007669"/>
    <property type="project" value="UniProtKB-KW"/>
</dbReference>
<dbReference type="InterPro" id="IPR029063">
    <property type="entry name" value="SAM-dependent_MTases_sf"/>
</dbReference>
<reference evidence="1" key="1">
    <citation type="submission" date="2022-02" db="EMBL/GenBank/DDBJ databases">
        <title>Paenibacillus sp. MBLB1832 Whole Genome Shotgun Sequencing.</title>
        <authorList>
            <person name="Hwang C.Y."/>
            <person name="Cho E.-S."/>
            <person name="Seo M.-J."/>
        </authorList>
    </citation>
    <scope>NUCLEOTIDE SEQUENCE</scope>
    <source>
        <strain evidence="1">MBLB1832</strain>
    </source>
</reference>
<dbReference type="Pfam" id="PF13578">
    <property type="entry name" value="Methyltransf_24"/>
    <property type="match status" value="1"/>
</dbReference>
<dbReference type="GO" id="GO:0008168">
    <property type="term" value="F:methyltransferase activity"/>
    <property type="evidence" value="ECO:0007669"/>
    <property type="project" value="UniProtKB-KW"/>
</dbReference>
<evidence type="ECO:0000313" key="2">
    <source>
        <dbReference type="Proteomes" id="UP001304650"/>
    </source>
</evidence>
<gene>
    <name evidence="1" type="ORF">MJB10_09310</name>
</gene>
<keyword evidence="1" id="KW-0808">Transferase</keyword>
<dbReference type="SUPFAM" id="SSF53335">
    <property type="entry name" value="S-adenosyl-L-methionine-dependent methyltransferases"/>
    <property type="match status" value="1"/>
</dbReference>
<organism evidence="1 2">
    <name type="scientific">Paenibacillus roseopurpureus</name>
    <dbReference type="NCBI Taxonomy" id="2918901"/>
    <lineage>
        <taxon>Bacteria</taxon>
        <taxon>Bacillati</taxon>
        <taxon>Bacillota</taxon>
        <taxon>Bacilli</taxon>
        <taxon>Bacillales</taxon>
        <taxon>Paenibacillaceae</taxon>
        <taxon>Paenibacillus</taxon>
    </lineage>
</organism>
<dbReference type="KEGG" id="proo:MJB10_09310"/>
<dbReference type="Proteomes" id="UP001304650">
    <property type="component" value="Chromosome"/>
</dbReference>
<keyword evidence="1" id="KW-0489">Methyltransferase</keyword>
<accession>A0AA96LUI8</accession>
<sequence length="233" mass="26612">MNRFMEKVIKPILVKYEPAHIVEIGVYLSGRTTIKLLEFCKMMNSKLTVIDPAPGFDTNAYKAVFSDEVDIHRKHSLEVLPEIQAAHLYVIDGDHNWYTVYHELMAIEQSAIRKGTFPIVILHDTEWPYGRRDSYYFPEAIPAQYQHRYAKKGILAESNELVESGGINADQCNAWNEYGDKNGVLTAIEDFLKVTSFPITFHRLYTNNGLGILFPSDEKMETVISYIIDSSGL</sequence>
<dbReference type="EC" id="2.1.1.-" evidence="1"/>
<dbReference type="EMBL" id="CP130319">
    <property type="protein sequence ID" value="WNR46273.1"/>
    <property type="molecule type" value="Genomic_DNA"/>
</dbReference>
<name>A0AA96LUI8_9BACL</name>
<dbReference type="RefSeq" id="WP_314803866.1">
    <property type="nucleotide sequence ID" value="NZ_CP130319.1"/>
</dbReference>
<dbReference type="AlphaFoldDB" id="A0AA96LUI8"/>
<keyword evidence="2" id="KW-1185">Reference proteome</keyword>
<proteinExistence type="predicted"/>
<protein>
    <submittedName>
        <fullName evidence="1">Class I SAM-dependent methyltransferase</fullName>
        <ecNumber evidence="1">2.1.1.-</ecNumber>
    </submittedName>
</protein>